<organism evidence="3 4">
    <name type="scientific">Tritonibacter mobilis F1926</name>
    <dbReference type="NCBI Taxonomy" id="1265309"/>
    <lineage>
        <taxon>Bacteria</taxon>
        <taxon>Pseudomonadati</taxon>
        <taxon>Pseudomonadota</taxon>
        <taxon>Alphaproteobacteria</taxon>
        <taxon>Rhodobacterales</taxon>
        <taxon>Paracoccaceae</taxon>
        <taxon>Tritonibacter</taxon>
    </lineage>
</organism>
<dbReference type="KEGG" id="rmb:K529_015055"/>
<gene>
    <name evidence="3" type="ORF">K529_015055</name>
</gene>
<dbReference type="OrthoDB" id="7847197at2"/>
<dbReference type="AlphaFoldDB" id="A0A1B1A6A2"/>
<keyword evidence="2" id="KW-0732">Signal</keyword>
<dbReference type="EMBL" id="CP015230">
    <property type="protein sequence ID" value="ANP42095.1"/>
    <property type="molecule type" value="Genomic_DNA"/>
</dbReference>
<accession>A0A1B1A6A2</accession>
<dbReference type="RefSeq" id="WP_005607912.1">
    <property type="nucleotide sequence ID" value="NZ_CP015230.1"/>
</dbReference>
<evidence type="ECO:0000313" key="3">
    <source>
        <dbReference type="EMBL" id="ANP42095.1"/>
    </source>
</evidence>
<proteinExistence type="predicted"/>
<reference evidence="3 4" key="1">
    <citation type="journal article" date="2016" name="ISME J.">
        <title>Global occurrence and heterogeneity of the Roseobacter-clade species Ruegeria mobilis.</title>
        <authorList>
            <person name="Sonnenschein E."/>
            <person name="Gram L."/>
        </authorList>
    </citation>
    <scope>NUCLEOTIDE SEQUENCE [LARGE SCALE GENOMIC DNA]</scope>
    <source>
        <strain evidence="3 4">F1926</strain>
    </source>
</reference>
<name>A0A1B1A6A2_9RHOB</name>
<dbReference type="GeneID" id="28251179"/>
<dbReference type="Proteomes" id="UP000013243">
    <property type="component" value="Chromosome"/>
</dbReference>
<feature type="signal peptide" evidence="2">
    <location>
        <begin position="1"/>
        <end position="20"/>
    </location>
</feature>
<dbReference type="STRING" id="1265309.K529_015055"/>
<feature type="chain" id="PRO_5008518440" evidence="2">
    <location>
        <begin position="21"/>
        <end position="805"/>
    </location>
</feature>
<evidence type="ECO:0000256" key="1">
    <source>
        <dbReference type="SAM" id="MobiDB-lite"/>
    </source>
</evidence>
<sequence>MISRAIALTTAVVVAGYAEAQTIVTRSGEHEDFTRLVMRLPEGVEWSLTQNENVATVNVGSPTAVFNTQSVFDLIPRTRIQSVSQNGPGQPLRIDLGCECSVDYYQQSDGYLVIDVREGRPLALAAPADRSSLPLTFPSNGEGREFNIDPRDLASARVAMGLEDAVEQTFGSSKRQPVHTGPVELPLLSDDRPSIRSDRKREVAAPADVKDEDGKSAPETLTSDASLLMDLEENQRAAMVNDTEARLLQQIGRASNQGLLEPSEQRQENLHLDPLGNDNRPLNPLDNMSVTSAIDRETGLFAVSGGRDEADSHCIPDRELAVHKWGTDTPFSEQIGTLRNAMLGEFDQVDRDATLKLARTYLYFGFGAEAVAMLHMLPENSLKPRSREVMTTLAKIVDGGELPVNTVFSGQQTCNGSVAFWAAMADGVVKKGANTDAIQQAFARLPAHLRVQLGVRMSTLFAKAGDPSVAKATLRSVDRTGVEGIPDRNLAEAAIAELDGDTEAVARNLTKEVAEQSQNTPRALIDLIELSYAERRALSPDVPDLTASYELENRGTSLGADLRKAEVMALALTGSFDAAFHKATKLEERDGPTSRNAVNTPLMTLLAENADDVTFLKYALIFAEEAGATRAAQVGDLVARRLLDLGFAEQAEMLLRKMSLEPQNQERRMMSAEAHLQLDQPQRALVELMGLEGQQADRMRAEALWRNKEYERASEYMMSAEDLNGAARGYWLSEDLEAAEAIDQDAAPFRSVAEVTKQIDSAVRDPEGLPPLAEARALVESSAGARSSIEELLRQVERTPQEVED</sequence>
<feature type="region of interest" description="Disordered" evidence="1">
    <location>
        <begin position="168"/>
        <end position="220"/>
    </location>
</feature>
<protein>
    <submittedName>
        <fullName evidence="3">Uncharacterized protein</fullName>
    </submittedName>
</protein>
<feature type="compositionally biased region" description="Basic and acidic residues" evidence="1">
    <location>
        <begin position="189"/>
        <end position="216"/>
    </location>
</feature>
<evidence type="ECO:0000313" key="4">
    <source>
        <dbReference type="Proteomes" id="UP000013243"/>
    </source>
</evidence>
<evidence type="ECO:0000256" key="2">
    <source>
        <dbReference type="SAM" id="SignalP"/>
    </source>
</evidence>